<feature type="domain" description="HMG box" evidence="4">
    <location>
        <begin position="77"/>
        <end position="145"/>
    </location>
</feature>
<feature type="region of interest" description="Disordered" evidence="3">
    <location>
        <begin position="137"/>
        <end position="255"/>
    </location>
</feature>
<dbReference type="PANTHER" id="PTHR48112">
    <property type="entry name" value="HIGH MOBILITY GROUP PROTEIN DSP1"/>
    <property type="match status" value="1"/>
</dbReference>
<dbReference type="GO" id="GO:0003677">
    <property type="term" value="F:DNA binding"/>
    <property type="evidence" value="ECO:0007669"/>
    <property type="project" value="UniProtKB-UniRule"/>
</dbReference>
<evidence type="ECO:0000313" key="5">
    <source>
        <dbReference type="EMBL" id="EAU80600.1"/>
    </source>
</evidence>
<dbReference type="OMA" id="DKWKQAY"/>
<keyword evidence="1 2" id="KW-0238">DNA-binding</keyword>
<comment type="caution">
    <text evidence="5">The sequence shown here is derived from an EMBL/GenBank/DDBJ whole genome shotgun (WGS) entry which is preliminary data.</text>
</comment>
<reference evidence="5 6" key="1">
    <citation type="journal article" date="2010" name="Proc. Natl. Acad. Sci. U.S.A.">
        <title>Insights into evolution of multicellular fungi from the assembled chromosomes of the mushroom Coprinopsis cinerea (Coprinus cinereus).</title>
        <authorList>
            <person name="Stajich J.E."/>
            <person name="Wilke S.K."/>
            <person name="Ahren D."/>
            <person name="Au C.H."/>
            <person name="Birren B.W."/>
            <person name="Borodovsky M."/>
            <person name="Burns C."/>
            <person name="Canback B."/>
            <person name="Casselton L.A."/>
            <person name="Cheng C.K."/>
            <person name="Deng J."/>
            <person name="Dietrich F.S."/>
            <person name="Fargo D.C."/>
            <person name="Farman M.L."/>
            <person name="Gathman A.C."/>
            <person name="Goldberg J."/>
            <person name="Guigo R."/>
            <person name="Hoegger P.J."/>
            <person name="Hooker J.B."/>
            <person name="Huggins A."/>
            <person name="James T.Y."/>
            <person name="Kamada T."/>
            <person name="Kilaru S."/>
            <person name="Kodira C."/>
            <person name="Kues U."/>
            <person name="Kupfer D."/>
            <person name="Kwan H.S."/>
            <person name="Lomsadze A."/>
            <person name="Li W."/>
            <person name="Lilly W.W."/>
            <person name="Ma L.J."/>
            <person name="Mackey A.J."/>
            <person name="Manning G."/>
            <person name="Martin F."/>
            <person name="Muraguchi H."/>
            <person name="Natvig D.O."/>
            <person name="Palmerini H."/>
            <person name="Ramesh M.A."/>
            <person name="Rehmeyer C.J."/>
            <person name="Roe B.A."/>
            <person name="Shenoy N."/>
            <person name="Stanke M."/>
            <person name="Ter-Hovhannisyan V."/>
            <person name="Tunlid A."/>
            <person name="Velagapudi R."/>
            <person name="Vision T.J."/>
            <person name="Zeng Q."/>
            <person name="Zolan M.E."/>
            <person name="Pukkila P.J."/>
        </authorList>
    </citation>
    <scope>NUCLEOTIDE SEQUENCE [LARGE SCALE GENOMIC DNA]</scope>
    <source>
        <strain evidence="6">Okayama-7 / 130 / ATCC MYA-4618 / FGSC 9003</strain>
    </source>
</reference>
<dbReference type="VEuPathDB" id="FungiDB:CC1G_11400"/>
<organism evidence="5 6">
    <name type="scientific">Coprinopsis cinerea (strain Okayama-7 / 130 / ATCC MYA-4618 / FGSC 9003)</name>
    <name type="common">Inky cap fungus</name>
    <name type="synonym">Hormographiella aspergillata</name>
    <dbReference type="NCBI Taxonomy" id="240176"/>
    <lineage>
        <taxon>Eukaryota</taxon>
        <taxon>Fungi</taxon>
        <taxon>Dikarya</taxon>
        <taxon>Basidiomycota</taxon>
        <taxon>Agaricomycotina</taxon>
        <taxon>Agaricomycetes</taxon>
        <taxon>Agaricomycetidae</taxon>
        <taxon>Agaricales</taxon>
        <taxon>Agaricineae</taxon>
        <taxon>Psathyrellaceae</taxon>
        <taxon>Coprinopsis</taxon>
    </lineage>
</organism>
<dbReference type="KEGG" id="cci:CC1G_11400"/>
<sequence>MPKIDISEFDQQRAKLASGLIACAEQLRNTAQIAEDFAKILGGLDGEKGKHKDHGLEDGDGGKKRKRAAKPKDPNAPKRPASSYILFQNEVRNELKRQNPNLTNPELLTLISEKWKNMTDEQKETYNQQMLKAKEEYSQAKNAYDNRSPEEVEAANRAAAEAAASKKANKGARGKSNKESAPAAPPPPAREVEPEEESDEEESEDDDEEEESKPSKQQSSSEESDSSEAESEPAPKKRRAESDKSSKKSSKKSKA</sequence>
<evidence type="ECO:0000259" key="4">
    <source>
        <dbReference type="PROSITE" id="PS50118"/>
    </source>
</evidence>
<feature type="DNA-binding region" description="HMG box" evidence="2">
    <location>
        <begin position="77"/>
        <end position="145"/>
    </location>
</feature>
<dbReference type="STRING" id="240176.A8PGL1"/>
<dbReference type="OrthoDB" id="1919336at2759"/>
<dbReference type="InParanoid" id="A8PGL1"/>
<feature type="compositionally biased region" description="Low complexity" evidence="3">
    <location>
        <begin position="155"/>
        <end position="166"/>
    </location>
</feature>
<dbReference type="PANTHER" id="PTHR48112:SF22">
    <property type="entry name" value="MITOCHONDRIAL TRANSCRIPTION FACTOR A, ISOFORM B"/>
    <property type="match status" value="1"/>
</dbReference>
<protein>
    <recommendedName>
        <fullName evidence="4">HMG box domain-containing protein</fullName>
    </recommendedName>
</protein>
<dbReference type="InterPro" id="IPR050342">
    <property type="entry name" value="HMGB"/>
</dbReference>
<dbReference type="Pfam" id="PF00505">
    <property type="entry name" value="HMG_box"/>
    <property type="match status" value="1"/>
</dbReference>
<name>A8PGL1_COPC7</name>
<accession>A8PGL1</accession>
<evidence type="ECO:0000256" key="2">
    <source>
        <dbReference type="PROSITE-ProRule" id="PRU00267"/>
    </source>
</evidence>
<dbReference type="AlphaFoldDB" id="A8PGL1"/>
<dbReference type="Gene3D" id="1.10.30.10">
    <property type="entry name" value="High mobility group box domain"/>
    <property type="match status" value="1"/>
</dbReference>
<feature type="compositionally biased region" description="Basic and acidic residues" evidence="3">
    <location>
        <begin position="45"/>
        <end position="62"/>
    </location>
</feature>
<evidence type="ECO:0000313" key="6">
    <source>
        <dbReference type="Proteomes" id="UP000001861"/>
    </source>
</evidence>
<dbReference type="InterPro" id="IPR036910">
    <property type="entry name" value="HMG_box_dom_sf"/>
</dbReference>
<keyword evidence="6" id="KW-1185">Reference proteome</keyword>
<evidence type="ECO:0000256" key="3">
    <source>
        <dbReference type="SAM" id="MobiDB-lite"/>
    </source>
</evidence>
<dbReference type="eggNOG" id="KOG0381">
    <property type="taxonomic scope" value="Eukaryota"/>
</dbReference>
<feature type="compositionally biased region" description="Acidic residues" evidence="3">
    <location>
        <begin position="193"/>
        <end position="211"/>
    </location>
</feature>
<evidence type="ECO:0000256" key="1">
    <source>
        <dbReference type="ARBA" id="ARBA00023125"/>
    </source>
</evidence>
<proteinExistence type="predicted"/>
<keyword evidence="2" id="KW-0539">Nucleus</keyword>
<dbReference type="SMART" id="SM00398">
    <property type="entry name" value="HMG"/>
    <property type="match status" value="1"/>
</dbReference>
<feature type="region of interest" description="Disordered" evidence="3">
    <location>
        <begin position="43"/>
        <end position="84"/>
    </location>
</feature>
<dbReference type="RefSeq" id="XP_001841237.1">
    <property type="nucleotide sequence ID" value="XM_001841185.2"/>
</dbReference>
<dbReference type="EMBL" id="AACS02000005">
    <property type="protein sequence ID" value="EAU80600.1"/>
    <property type="molecule type" value="Genomic_DNA"/>
</dbReference>
<dbReference type="SUPFAM" id="SSF47095">
    <property type="entry name" value="HMG-box"/>
    <property type="match status" value="1"/>
</dbReference>
<dbReference type="GeneID" id="6017914"/>
<dbReference type="GO" id="GO:0005634">
    <property type="term" value="C:nucleus"/>
    <property type="evidence" value="ECO:0007669"/>
    <property type="project" value="UniProtKB-UniRule"/>
</dbReference>
<dbReference type="Proteomes" id="UP000001861">
    <property type="component" value="Unassembled WGS sequence"/>
</dbReference>
<dbReference type="CDD" id="cd00084">
    <property type="entry name" value="HMG-box_SF"/>
    <property type="match status" value="1"/>
</dbReference>
<dbReference type="InterPro" id="IPR009071">
    <property type="entry name" value="HMG_box_dom"/>
</dbReference>
<dbReference type="PROSITE" id="PS50118">
    <property type="entry name" value="HMG_BOX_2"/>
    <property type="match status" value="1"/>
</dbReference>
<gene>
    <name evidence="5" type="ORF">CC1G_11400</name>
</gene>
<feature type="compositionally biased region" description="Acidic residues" evidence="3">
    <location>
        <begin position="222"/>
        <end position="231"/>
    </location>
</feature>